<evidence type="ECO:0000256" key="2">
    <source>
        <dbReference type="SAM" id="SignalP"/>
    </source>
</evidence>
<proteinExistence type="predicted"/>
<dbReference type="PROSITE" id="PS51257">
    <property type="entry name" value="PROKAR_LIPOPROTEIN"/>
    <property type="match status" value="1"/>
</dbReference>
<evidence type="ECO:0000313" key="4">
    <source>
        <dbReference type="Proteomes" id="UP000770015"/>
    </source>
</evidence>
<keyword evidence="2" id="KW-0732">Signal</keyword>
<protein>
    <recommendedName>
        <fullName evidence="5">Secreted protein</fullName>
    </recommendedName>
</protein>
<dbReference type="EMBL" id="JAGSXJ010000006">
    <property type="protein sequence ID" value="KAH6690592.1"/>
    <property type="molecule type" value="Genomic_DNA"/>
</dbReference>
<evidence type="ECO:0000256" key="1">
    <source>
        <dbReference type="SAM" id="MobiDB-lite"/>
    </source>
</evidence>
<feature type="compositionally biased region" description="Basic and acidic residues" evidence="1">
    <location>
        <begin position="62"/>
        <end position="72"/>
    </location>
</feature>
<sequence length="81" mass="9153">MSHSRSLSTQAASALRLLSLCLQVGYVGLACTMLTRERKKCDTNASVTSKRLQRGDIPFSYDRSDQTSERRSRGIRKNTTW</sequence>
<accession>A0A9P8VHX4</accession>
<comment type="caution">
    <text evidence="3">The sequence shown here is derived from an EMBL/GenBank/DDBJ whole genome shotgun (WGS) entry which is preliminary data.</text>
</comment>
<reference evidence="3" key="1">
    <citation type="journal article" date="2021" name="Nat. Commun.">
        <title>Genetic determinants of endophytism in the Arabidopsis root mycobiome.</title>
        <authorList>
            <person name="Mesny F."/>
            <person name="Miyauchi S."/>
            <person name="Thiergart T."/>
            <person name="Pickel B."/>
            <person name="Atanasova L."/>
            <person name="Karlsson M."/>
            <person name="Huettel B."/>
            <person name="Barry K.W."/>
            <person name="Haridas S."/>
            <person name="Chen C."/>
            <person name="Bauer D."/>
            <person name="Andreopoulos W."/>
            <person name="Pangilinan J."/>
            <person name="LaButti K."/>
            <person name="Riley R."/>
            <person name="Lipzen A."/>
            <person name="Clum A."/>
            <person name="Drula E."/>
            <person name="Henrissat B."/>
            <person name="Kohler A."/>
            <person name="Grigoriev I.V."/>
            <person name="Martin F.M."/>
            <person name="Hacquard S."/>
        </authorList>
    </citation>
    <scope>NUCLEOTIDE SEQUENCE</scope>
    <source>
        <strain evidence="3">MPI-SDFR-AT-0117</strain>
    </source>
</reference>
<evidence type="ECO:0000313" key="3">
    <source>
        <dbReference type="EMBL" id="KAH6690592.1"/>
    </source>
</evidence>
<feature type="signal peptide" evidence="2">
    <location>
        <begin position="1"/>
        <end position="30"/>
    </location>
</feature>
<dbReference type="AlphaFoldDB" id="A0A9P8VHX4"/>
<keyword evidence="4" id="KW-1185">Reference proteome</keyword>
<evidence type="ECO:0008006" key="5">
    <source>
        <dbReference type="Google" id="ProtNLM"/>
    </source>
</evidence>
<feature type="chain" id="PRO_5040470886" description="Secreted protein" evidence="2">
    <location>
        <begin position="31"/>
        <end position="81"/>
    </location>
</feature>
<name>A0A9P8VHX4_9PEZI</name>
<organism evidence="3 4">
    <name type="scientific">Plectosphaerella plurivora</name>
    <dbReference type="NCBI Taxonomy" id="936078"/>
    <lineage>
        <taxon>Eukaryota</taxon>
        <taxon>Fungi</taxon>
        <taxon>Dikarya</taxon>
        <taxon>Ascomycota</taxon>
        <taxon>Pezizomycotina</taxon>
        <taxon>Sordariomycetes</taxon>
        <taxon>Hypocreomycetidae</taxon>
        <taxon>Glomerellales</taxon>
        <taxon>Plectosphaerellaceae</taxon>
        <taxon>Plectosphaerella</taxon>
    </lineage>
</organism>
<gene>
    <name evidence="3" type="ORF">F5X68DRAFT_71135</name>
</gene>
<dbReference type="Proteomes" id="UP000770015">
    <property type="component" value="Unassembled WGS sequence"/>
</dbReference>
<feature type="region of interest" description="Disordered" evidence="1">
    <location>
        <begin position="57"/>
        <end position="81"/>
    </location>
</feature>